<organism evidence="1 2">
    <name type="scientific">Terrimicrobium sacchariphilum</name>
    <dbReference type="NCBI Taxonomy" id="690879"/>
    <lineage>
        <taxon>Bacteria</taxon>
        <taxon>Pseudomonadati</taxon>
        <taxon>Verrucomicrobiota</taxon>
        <taxon>Terrimicrobiia</taxon>
        <taxon>Terrimicrobiales</taxon>
        <taxon>Terrimicrobiaceae</taxon>
        <taxon>Terrimicrobium</taxon>
    </lineage>
</organism>
<dbReference type="AlphaFoldDB" id="A0A146G2X3"/>
<comment type="caution">
    <text evidence="1">The sequence shown here is derived from an EMBL/GenBank/DDBJ whole genome shotgun (WGS) entry which is preliminary data.</text>
</comment>
<evidence type="ECO:0000313" key="2">
    <source>
        <dbReference type="Proteomes" id="UP000076023"/>
    </source>
</evidence>
<proteinExistence type="predicted"/>
<dbReference type="EMBL" id="BDCO01000002">
    <property type="protein sequence ID" value="GAT32000.1"/>
    <property type="molecule type" value="Genomic_DNA"/>
</dbReference>
<dbReference type="STRING" id="690879.TSACC_2397"/>
<dbReference type="InParanoid" id="A0A146G2X3"/>
<sequence>MRKSGGEFRLWFLCLSPECRERLDRLADENIVAVSLGELEAFDSALLTVKPERSPSEYIFTLTAAWMTFLFGRHSEIDILTYLDADLYFFSNYEAVFRELGDASIGIIEHRHARAYSDRLQYGRFNVGWVSIRRDEEGLRCVRRWREQCIEWCYDRPEDGKFGDQKYLDEWPTLYRKVKIIDHPGANLAPWNLGRHKVSGVWAHPAADGRPVLFYHFTNMWQSRPSYVWTGLGDYEISTARKWIAAKLLYKPYLEAVMHASARLEAVGYRDIAFNYSRHSVAGDPSRKPKSLVRRWEKWSKFMAERIRAEVLRFAE</sequence>
<dbReference type="Proteomes" id="UP000076023">
    <property type="component" value="Unassembled WGS sequence"/>
</dbReference>
<reference evidence="2" key="1">
    <citation type="journal article" date="2017" name="Genome Announc.">
        <title>Draft Genome Sequence of Terrimicrobium sacchariphilum NM-5T, a Facultative Anaerobic Soil Bacterium of the Class Spartobacteria.</title>
        <authorList>
            <person name="Qiu Y.L."/>
            <person name="Tourlousse D.M."/>
            <person name="Matsuura N."/>
            <person name="Ohashi A."/>
            <person name="Sekiguchi Y."/>
        </authorList>
    </citation>
    <scope>NUCLEOTIDE SEQUENCE [LARGE SCALE GENOMIC DNA]</scope>
    <source>
        <strain evidence="2">NM-5</strain>
    </source>
</reference>
<keyword evidence="2" id="KW-1185">Reference proteome</keyword>
<dbReference type="Gene3D" id="3.90.550.10">
    <property type="entry name" value="Spore Coat Polysaccharide Biosynthesis Protein SpsA, Chain A"/>
    <property type="match status" value="1"/>
</dbReference>
<dbReference type="SUPFAM" id="SSF53448">
    <property type="entry name" value="Nucleotide-diphospho-sugar transferases"/>
    <property type="match status" value="1"/>
</dbReference>
<protein>
    <recommendedName>
        <fullName evidence="3">Glycosyl transferase family 8</fullName>
    </recommendedName>
</protein>
<gene>
    <name evidence="1" type="ORF">TSACC_2397</name>
</gene>
<evidence type="ECO:0000313" key="1">
    <source>
        <dbReference type="EMBL" id="GAT32000.1"/>
    </source>
</evidence>
<accession>A0A146G2X3</accession>
<name>A0A146G2X3_TERSA</name>
<evidence type="ECO:0008006" key="3">
    <source>
        <dbReference type="Google" id="ProtNLM"/>
    </source>
</evidence>
<dbReference type="InterPro" id="IPR029044">
    <property type="entry name" value="Nucleotide-diphossugar_trans"/>
</dbReference>